<comment type="caution">
    <text evidence="1">The sequence shown here is derived from an EMBL/GenBank/DDBJ whole genome shotgun (WGS) entry which is preliminary data.</text>
</comment>
<evidence type="ECO:0000313" key="2">
    <source>
        <dbReference type="Proteomes" id="UP000031307"/>
    </source>
</evidence>
<organism evidence="1 2">
    <name type="scientific">Parachlamydia acanthamoebae</name>
    <dbReference type="NCBI Taxonomy" id="83552"/>
    <lineage>
        <taxon>Bacteria</taxon>
        <taxon>Pseudomonadati</taxon>
        <taxon>Chlamydiota</taxon>
        <taxon>Chlamydiia</taxon>
        <taxon>Parachlamydiales</taxon>
        <taxon>Parachlamydiaceae</taxon>
        <taxon>Parachlamydia</taxon>
    </lineage>
</organism>
<sequence length="50" mass="5864">MRAFILSSWRPAMITSQSCLAFRIVFAHVHIFYNLDLQLYLKDASVEGFR</sequence>
<gene>
    <name evidence="1" type="ORF">DB43_AL00180</name>
</gene>
<proteinExistence type="predicted"/>
<reference evidence="1 2" key="1">
    <citation type="journal article" date="2014" name="Mol. Biol. Evol.">
        <title>Massive expansion of Ubiquitination-related gene families within the Chlamydiae.</title>
        <authorList>
            <person name="Domman D."/>
            <person name="Collingro A."/>
            <person name="Lagkouvardos I."/>
            <person name="Gehre L."/>
            <person name="Weinmaier T."/>
            <person name="Rattei T."/>
            <person name="Subtil A."/>
            <person name="Horn M."/>
        </authorList>
    </citation>
    <scope>NUCLEOTIDE SEQUENCE [LARGE SCALE GENOMIC DNA]</scope>
    <source>
        <strain evidence="1 2">OEW1</strain>
    </source>
</reference>
<evidence type="ECO:0000313" key="1">
    <source>
        <dbReference type="EMBL" id="KIA76335.1"/>
    </source>
</evidence>
<protein>
    <submittedName>
        <fullName evidence="1">Uncharacterized protein</fullName>
    </submittedName>
</protein>
<dbReference type="AlphaFoldDB" id="A0A0C1C532"/>
<name>A0A0C1C532_9BACT</name>
<accession>A0A0C1C532</accession>
<dbReference type="EMBL" id="JSAM01000122">
    <property type="protein sequence ID" value="KIA76335.1"/>
    <property type="molecule type" value="Genomic_DNA"/>
</dbReference>
<dbReference type="Proteomes" id="UP000031307">
    <property type="component" value="Unassembled WGS sequence"/>
</dbReference>